<reference evidence="1 2" key="1">
    <citation type="submission" date="2016-11" db="EMBL/GenBank/DDBJ databases">
        <authorList>
            <person name="Jaros S."/>
            <person name="Januszkiewicz K."/>
            <person name="Wedrychowicz H."/>
        </authorList>
    </citation>
    <scope>NUCLEOTIDE SEQUENCE [LARGE SCALE GENOMIC DNA]</scope>
    <source>
        <strain evidence="1 2">DSM 24574</strain>
    </source>
</reference>
<dbReference type="AlphaFoldDB" id="A0A1M5WTG7"/>
<evidence type="ECO:0000313" key="2">
    <source>
        <dbReference type="Proteomes" id="UP000184212"/>
    </source>
</evidence>
<name>A0A1M5WTG7_9BACT</name>
<sequence>MSYKTNTDNLYPEGTLITAKADPGLKLKIMRYYQRIYYCAVVDAPERKQFAYFERELIPPTL</sequence>
<keyword evidence="2" id="KW-1185">Reference proteome</keyword>
<dbReference type="RefSeq" id="WP_073141944.1">
    <property type="nucleotide sequence ID" value="NZ_FQWQ01000005.1"/>
</dbReference>
<gene>
    <name evidence="1" type="ORF">SAMN04488109_5965</name>
</gene>
<proteinExistence type="predicted"/>
<accession>A0A1M5WTG7</accession>
<dbReference type="Proteomes" id="UP000184212">
    <property type="component" value="Unassembled WGS sequence"/>
</dbReference>
<dbReference type="OrthoDB" id="1163789at2"/>
<dbReference type="EMBL" id="FQWQ01000005">
    <property type="protein sequence ID" value="SHH90414.1"/>
    <property type="molecule type" value="Genomic_DNA"/>
</dbReference>
<organism evidence="1 2">
    <name type="scientific">Chryseolinea serpens</name>
    <dbReference type="NCBI Taxonomy" id="947013"/>
    <lineage>
        <taxon>Bacteria</taxon>
        <taxon>Pseudomonadati</taxon>
        <taxon>Bacteroidota</taxon>
        <taxon>Cytophagia</taxon>
        <taxon>Cytophagales</taxon>
        <taxon>Fulvivirgaceae</taxon>
        <taxon>Chryseolinea</taxon>
    </lineage>
</organism>
<dbReference type="STRING" id="947013.SAMN04488109_5965"/>
<evidence type="ECO:0000313" key="1">
    <source>
        <dbReference type="EMBL" id="SHH90414.1"/>
    </source>
</evidence>
<protein>
    <submittedName>
        <fullName evidence="1">Uncharacterized protein</fullName>
    </submittedName>
</protein>